<keyword evidence="1" id="KW-0479">Metal-binding</keyword>
<evidence type="ECO:0000256" key="3">
    <source>
        <dbReference type="ARBA" id="ARBA00023180"/>
    </source>
</evidence>
<dbReference type="GO" id="GO:0046872">
    <property type="term" value="F:metal ion binding"/>
    <property type="evidence" value="ECO:0007669"/>
    <property type="project" value="UniProtKB-KW"/>
</dbReference>
<accession>A0A9R0RRU8</accession>
<keyword evidence="5" id="KW-0472">Membrane</keyword>
<feature type="region of interest" description="Disordered" evidence="4">
    <location>
        <begin position="136"/>
        <end position="196"/>
    </location>
</feature>
<dbReference type="PROSITE" id="PS51485">
    <property type="entry name" value="PHYTOCYANIN"/>
    <property type="match status" value="1"/>
</dbReference>
<organism evidence="8 9">
    <name type="scientific">Triticum turgidum subsp. durum</name>
    <name type="common">Durum wheat</name>
    <name type="synonym">Triticum durum</name>
    <dbReference type="NCBI Taxonomy" id="4567"/>
    <lineage>
        <taxon>Eukaryota</taxon>
        <taxon>Viridiplantae</taxon>
        <taxon>Streptophyta</taxon>
        <taxon>Embryophyta</taxon>
        <taxon>Tracheophyta</taxon>
        <taxon>Spermatophyta</taxon>
        <taxon>Magnoliopsida</taxon>
        <taxon>Liliopsida</taxon>
        <taxon>Poales</taxon>
        <taxon>Poaceae</taxon>
        <taxon>BOP clade</taxon>
        <taxon>Pooideae</taxon>
        <taxon>Triticodae</taxon>
        <taxon>Triticeae</taxon>
        <taxon>Triticinae</taxon>
        <taxon>Triticum</taxon>
    </lineage>
</organism>
<keyword evidence="6" id="KW-0732">Signal</keyword>
<dbReference type="CDD" id="cd04216">
    <property type="entry name" value="Phytocyanin"/>
    <property type="match status" value="1"/>
</dbReference>
<keyword evidence="9" id="KW-1185">Reference proteome</keyword>
<feature type="compositionally biased region" description="Basic residues" evidence="4">
    <location>
        <begin position="176"/>
        <end position="187"/>
    </location>
</feature>
<feature type="chain" id="PRO_5040258749" description="Phytocyanin domain-containing protein" evidence="6">
    <location>
        <begin position="25"/>
        <end position="248"/>
    </location>
</feature>
<dbReference type="AlphaFoldDB" id="A0A9R0RRU8"/>
<feature type="signal peptide" evidence="6">
    <location>
        <begin position="1"/>
        <end position="24"/>
    </location>
</feature>
<evidence type="ECO:0000313" key="9">
    <source>
        <dbReference type="Proteomes" id="UP000324705"/>
    </source>
</evidence>
<dbReference type="InterPro" id="IPR008972">
    <property type="entry name" value="Cupredoxin"/>
</dbReference>
<dbReference type="FunFam" id="2.60.40.420:FF:000003">
    <property type="entry name" value="Blue copper"/>
    <property type="match status" value="1"/>
</dbReference>
<dbReference type="Pfam" id="PF02298">
    <property type="entry name" value="Cu_bind_like"/>
    <property type="match status" value="1"/>
</dbReference>
<dbReference type="PANTHER" id="PTHR33021">
    <property type="entry name" value="BLUE COPPER PROTEIN"/>
    <property type="match status" value="1"/>
</dbReference>
<proteinExistence type="predicted"/>
<feature type="compositionally biased region" description="Pro residues" evidence="4">
    <location>
        <begin position="140"/>
        <end position="159"/>
    </location>
</feature>
<feature type="transmembrane region" description="Helical" evidence="5">
    <location>
        <begin position="229"/>
        <end position="247"/>
    </location>
</feature>
<dbReference type="GO" id="GO:0005886">
    <property type="term" value="C:plasma membrane"/>
    <property type="evidence" value="ECO:0007669"/>
    <property type="project" value="TreeGrafter"/>
</dbReference>
<name>A0A9R0RRU8_TRITD</name>
<keyword evidence="3" id="KW-0325">Glycoprotein</keyword>
<protein>
    <recommendedName>
        <fullName evidence="7">Phytocyanin domain-containing protein</fullName>
    </recommendedName>
</protein>
<dbReference type="SUPFAM" id="SSF49503">
    <property type="entry name" value="Cupredoxins"/>
    <property type="match status" value="1"/>
</dbReference>
<sequence length="248" mass="25485">MAAVKAAVCIAAVTVVSLVHVVAATDYIVGSPTGGWQGKTDYKSWASAKTFLPGDTLIPANVLLRQNCAAFKYNTNHNVLEVTAGDYEACSTANPVIIDNSGTTTITLTAPGKRYFICGGPGHCQNGMKLEVEVADRPAPTAPSSPPQLPPAPTPPSPVPRTGSPAPAPAAEPPRHAGHKRHKKRHSPPPAAPTVDPAEAYFPLATVAPMSSPAASLPMSSDSAAALHAQWGCAALGLVALWLAVLAL</sequence>
<keyword evidence="2" id="KW-0186">Copper</keyword>
<evidence type="ECO:0000256" key="4">
    <source>
        <dbReference type="SAM" id="MobiDB-lite"/>
    </source>
</evidence>
<dbReference type="EMBL" id="LT934115">
    <property type="protein sequence ID" value="VAH64884.1"/>
    <property type="molecule type" value="Genomic_DNA"/>
</dbReference>
<dbReference type="Proteomes" id="UP000324705">
    <property type="component" value="Chromosome 3A"/>
</dbReference>
<evidence type="ECO:0000256" key="2">
    <source>
        <dbReference type="ARBA" id="ARBA00023008"/>
    </source>
</evidence>
<evidence type="ECO:0000256" key="1">
    <source>
        <dbReference type="ARBA" id="ARBA00022723"/>
    </source>
</evidence>
<evidence type="ECO:0000259" key="7">
    <source>
        <dbReference type="PROSITE" id="PS51485"/>
    </source>
</evidence>
<reference evidence="8 9" key="1">
    <citation type="submission" date="2017-09" db="EMBL/GenBank/DDBJ databases">
        <authorList>
            <consortium name="International Durum Wheat Genome Sequencing Consortium (IDWGSC)"/>
            <person name="Milanesi L."/>
        </authorList>
    </citation>
    <scope>NUCLEOTIDE SEQUENCE [LARGE SCALE GENOMIC DNA]</scope>
    <source>
        <strain evidence="9">cv. Svevo</strain>
    </source>
</reference>
<dbReference type="PROSITE" id="PS00196">
    <property type="entry name" value="COPPER_BLUE"/>
    <property type="match status" value="1"/>
</dbReference>
<keyword evidence="5" id="KW-0812">Transmembrane</keyword>
<evidence type="ECO:0000313" key="8">
    <source>
        <dbReference type="EMBL" id="VAH64884.1"/>
    </source>
</evidence>
<dbReference type="GO" id="GO:0009055">
    <property type="term" value="F:electron transfer activity"/>
    <property type="evidence" value="ECO:0007669"/>
    <property type="project" value="InterPro"/>
</dbReference>
<evidence type="ECO:0000256" key="6">
    <source>
        <dbReference type="SAM" id="SignalP"/>
    </source>
</evidence>
<dbReference type="OMA" id="CAAFKYN"/>
<gene>
    <name evidence="8" type="ORF">TRITD_3Av1G202520</name>
</gene>
<feature type="domain" description="Phytocyanin" evidence="7">
    <location>
        <begin position="25"/>
        <end position="136"/>
    </location>
</feature>
<dbReference type="PANTHER" id="PTHR33021:SF363">
    <property type="entry name" value="OS01G0786500 PROTEIN"/>
    <property type="match status" value="1"/>
</dbReference>
<dbReference type="InterPro" id="IPR003245">
    <property type="entry name" value="Phytocyanin_dom"/>
</dbReference>
<evidence type="ECO:0000256" key="5">
    <source>
        <dbReference type="SAM" id="Phobius"/>
    </source>
</evidence>
<dbReference type="InterPro" id="IPR028871">
    <property type="entry name" value="BlueCu_1_BS"/>
</dbReference>
<keyword evidence="5" id="KW-1133">Transmembrane helix</keyword>
<dbReference type="Gene3D" id="2.60.40.420">
    <property type="entry name" value="Cupredoxins - blue copper proteins"/>
    <property type="match status" value="1"/>
</dbReference>
<dbReference type="InterPro" id="IPR039391">
    <property type="entry name" value="Phytocyanin-like"/>
</dbReference>
<dbReference type="Gramene" id="TRITD3Av1G202520.1">
    <property type="protein sequence ID" value="TRITD3Av1G202520.1"/>
    <property type="gene ID" value="TRITD3Av1G202520"/>
</dbReference>